<dbReference type="GO" id="GO:0005886">
    <property type="term" value="C:plasma membrane"/>
    <property type="evidence" value="ECO:0007669"/>
    <property type="project" value="TreeGrafter"/>
</dbReference>
<name>A0A6A5GGK9_CAERE</name>
<dbReference type="GO" id="GO:0038022">
    <property type="term" value="F:G protein-coupled olfactory receptor activity"/>
    <property type="evidence" value="ECO:0007669"/>
    <property type="project" value="TreeGrafter"/>
</dbReference>
<evidence type="ECO:0000313" key="2">
    <source>
        <dbReference type="EMBL" id="KAF1753813.1"/>
    </source>
</evidence>
<feature type="transmembrane region" description="Helical" evidence="1">
    <location>
        <begin position="6"/>
        <end position="28"/>
    </location>
</feature>
<dbReference type="InterPro" id="IPR019428">
    <property type="entry name" value="7TM_GPCR_serpentine_rcpt_Str"/>
</dbReference>
<protein>
    <recommendedName>
        <fullName evidence="4">Seven TM Receptor</fullName>
    </recommendedName>
</protein>
<dbReference type="EMBL" id="WUAV01000005">
    <property type="protein sequence ID" value="KAF1753813.1"/>
    <property type="molecule type" value="Genomic_DNA"/>
</dbReference>
<organism evidence="2 3">
    <name type="scientific">Caenorhabditis remanei</name>
    <name type="common">Caenorhabditis vulgaris</name>
    <dbReference type="NCBI Taxonomy" id="31234"/>
    <lineage>
        <taxon>Eukaryota</taxon>
        <taxon>Metazoa</taxon>
        <taxon>Ecdysozoa</taxon>
        <taxon>Nematoda</taxon>
        <taxon>Chromadorea</taxon>
        <taxon>Rhabditida</taxon>
        <taxon>Rhabditina</taxon>
        <taxon>Rhabditomorpha</taxon>
        <taxon>Rhabditoidea</taxon>
        <taxon>Rhabditidae</taxon>
        <taxon>Peloderinae</taxon>
        <taxon>Caenorhabditis</taxon>
    </lineage>
</organism>
<evidence type="ECO:0008006" key="4">
    <source>
        <dbReference type="Google" id="ProtNLM"/>
    </source>
</evidence>
<feature type="transmembrane region" description="Helical" evidence="1">
    <location>
        <begin position="210"/>
        <end position="229"/>
    </location>
</feature>
<proteinExistence type="predicted"/>
<keyword evidence="1" id="KW-0812">Transmembrane</keyword>
<dbReference type="Pfam" id="PF10326">
    <property type="entry name" value="7TM_GPCR_Str"/>
    <property type="match status" value="1"/>
</dbReference>
<keyword evidence="1" id="KW-1133">Transmembrane helix</keyword>
<dbReference type="SUPFAM" id="SSF81321">
    <property type="entry name" value="Family A G protein-coupled receptor-like"/>
    <property type="match status" value="1"/>
</dbReference>
<feature type="transmembrane region" description="Helical" evidence="1">
    <location>
        <begin position="85"/>
        <end position="109"/>
    </location>
</feature>
<reference evidence="2 3" key="1">
    <citation type="submission" date="2019-12" db="EMBL/GenBank/DDBJ databases">
        <title>Chromosome-level assembly of the Caenorhabditis remanei genome.</title>
        <authorList>
            <person name="Teterina A.A."/>
            <person name="Willis J.H."/>
            <person name="Phillips P.C."/>
        </authorList>
    </citation>
    <scope>NUCLEOTIDE SEQUENCE [LARGE SCALE GENOMIC DNA]</scope>
    <source>
        <strain evidence="2 3">PX506</strain>
        <tissue evidence="2">Whole organism</tissue>
    </source>
</reference>
<keyword evidence="1" id="KW-0472">Membrane</keyword>
<feature type="transmembrane region" description="Helical" evidence="1">
    <location>
        <begin position="130"/>
        <end position="150"/>
    </location>
</feature>
<dbReference type="CTD" id="9820269"/>
<dbReference type="AlphaFoldDB" id="A0A6A5GGK9"/>
<dbReference type="RefSeq" id="XP_053582452.1">
    <property type="nucleotide sequence ID" value="XM_053733539.1"/>
</dbReference>
<dbReference type="GeneID" id="9820269"/>
<dbReference type="Proteomes" id="UP000483820">
    <property type="component" value="Chromosome V"/>
</dbReference>
<gene>
    <name evidence="2" type="ORF">GCK72_020370</name>
</gene>
<dbReference type="PANTHER" id="PTHR22943:SF50">
    <property type="entry name" value="SEVEN TM RECEPTOR"/>
    <property type="match status" value="1"/>
</dbReference>
<sequence length="284" mass="32227">MYHSIHIIQFISFLVSQFTNAVLLYLIYTKTQKTFGQYRYLMAAFSIYAIIYNYVDLLTQPLVLIEEQMYAVVNHGPLRYYPTGGYVLVCMFGASFGMCISLLSTQFFYRYLALCRPNVLVRLEGPKLSLIFIPPFLLSVTWFLFCLLGLEMSSEKQQVLKIPLEEKYAEDSFRVTFVGGLYWQRDQNGITHWNIQDCIGTAGLCGLMTLLSFILMYIPVGLLFLLPLFEANIGFLGRTAAASTAIYPAIEPLIAMFCVTTFRKSLICYKRDGKVSSTAVTSTA</sequence>
<feature type="transmembrane region" description="Helical" evidence="1">
    <location>
        <begin position="40"/>
        <end position="65"/>
    </location>
</feature>
<evidence type="ECO:0000256" key="1">
    <source>
        <dbReference type="SAM" id="Phobius"/>
    </source>
</evidence>
<comment type="caution">
    <text evidence="2">The sequence shown here is derived from an EMBL/GenBank/DDBJ whole genome shotgun (WGS) entry which is preliminary data.</text>
</comment>
<dbReference type="KEGG" id="crq:GCK72_020370"/>
<accession>A0A6A5GGK9</accession>
<dbReference type="PANTHER" id="PTHR22943">
    <property type="entry name" value="7-TRANSMEMBRANE DOMAIN RECEPTOR C.ELEGANS"/>
    <property type="match status" value="1"/>
</dbReference>
<evidence type="ECO:0000313" key="3">
    <source>
        <dbReference type="Proteomes" id="UP000483820"/>
    </source>
</evidence>
<dbReference type="GO" id="GO:0042048">
    <property type="term" value="P:olfactory behavior"/>
    <property type="evidence" value="ECO:0007669"/>
    <property type="project" value="TreeGrafter"/>
</dbReference>